<dbReference type="RefSeq" id="WP_055255967.1">
    <property type="nucleotide sequence ID" value="NZ_CZBL01000002.1"/>
</dbReference>
<evidence type="ECO:0000313" key="2">
    <source>
        <dbReference type="Proteomes" id="UP000095725"/>
    </source>
</evidence>
<organism evidence="1 2">
    <name type="scientific">Bacteroides caccae</name>
    <dbReference type="NCBI Taxonomy" id="47678"/>
    <lineage>
        <taxon>Bacteria</taxon>
        <taxon>Pseudomonadati</taxon>
        <taxon>Bacteroidota</taxon>
        <taxon>Bacteroidia</taxon>
        <taxon>Bacteroidales</taxon>
        <taxon>Bacteroidaceae</taxon>
        <taxon>Bacteroides</taxon>
    </lineage>
</organism>
<evidence type="ECO:0000313" key="1">
    <source>
        <dbReference type="EMBL" id="CUP72068.1"/>
    </source>
</evidence>
<name>A0A174QM88_9BACE</name>
<dbReference type="AlphaFoldDB" id="A0A174QM88"/>
<dbReference type="Proteomes" id="UP000095725">
    <property type="component" value="Unassembled WGS sequence"/>
</dbReference>
<reference evidence="1 2" key="1">
    <citation type="submission" date="2015-09" db="EMBL/GenBank/DDBJ databases">
        <authorList>
            <consortium name="Pathogen Informatics"/>
        </authorList>
    </citation>
    <scope>NUCLEOTIDE SEQUENCE [LARGE SCALE GENOMIC DNA]</scope>
    <source>
        <strain evidence="1 2">2789STDY5834946</strain>
    </source>
</reference>
<gene>
    <name evidence="1" type="ORF">ERS852558_00865</name>
</gene>
<sequence length="635" mass="71376">MLCKYVLTVAGTTYELPKSCIRNWDEIKRTLKRDGFGGVIRTFTSKFEFVGEAYELLLDEWVEKYLFADARIAIYEINNQHTYDIVINSKLDFGTFDNSGYTISMNTVDNSTATLIKANKGTQYEYLVDEIKAVHQLYYDRLDMQNILNFSIGDTYTVNPIELADIYVSSYSNEISKGGYLEYDKGEKGVVADLLGVPASGIKAYVEMDVEYENSGDAEYATFTLSSCGNTQAVNISKGETKTIILSISVSKASFDSYGQRKMVYFSISLKASHTTYAKINIKKIKEFKVTYNSISDPIYIDAITPTRVLNCLLKSINGGKEGITGKIASNYDSRLDNCVIVAAESIRGIPDAKLYTSYTKFVDWMESVFGFVPVIDGNIVQFVHRDTLFSTSIIKEFEVDYTEFTYSVDEKLIYSSVRVGYDKQDYDSINGRDEFRFTTEYMTDVDITDNKLELISPYRADAYGIEFLAQKRGKNTTDNESDNDVFFVGAADSILTSGVMCYKLIRTGWNISGVLNPDKMFNVMYNQRAMLLANSKYIGISADKLEFTSSDGNSDVVINNIALKDNFVISEKLATCGKVGFNTYDEVIPSPVDGIITLVKDEYLYKGFLSEADGQIERFDGLKYELIVKSISKA</sequence>
<accession>A0A174QM88</accession>
<dbReference type="EMBL" id="CZBL01000002">
    <property type="protein sequence ID" value="CUP72068.1"/>
    <property type="molecule type" value="Genomic_DNA"/>
</dbReference>
<protein>
    <submittedName>
        <fullName evidence="1">Uncharacterized protein</fullName>
    </submittedName>
</protein>
<proteinExistence type="predicted"/>